<keyword evidence="1" id="KW-0472">Membrane</keyword>
<evidence type="ECO:0000313" key="2">
    <source>
        <dbReference type="EMBL" id="KAB8250786.1"/>
    </source>
</evidence>
<feature type="transmembrane region" description="Helical" evidence="1">
    <location>
        <begin position="27"/>
        <end position="48"/>
    </location>
</feature>
<keyword evidence="1" id="KW-1133">Transmembrane helix</keyword>
<proteinExistence type="predicted"/>
<dbReference type="EMBL" id="ML734563">
    <property type="protein sequence ID" value="KAB8250786.1"/>
    <property type="molecule type" value="Genomic_DNA"/>
</dbReference>
<dbReference type="Proteomes" id="UP000325434">
    <property type="component" value="Unassembled WGS sequence"/>
</dbReference>
<dbReference type="AlphaFoldDB" id="A0A5N6H8E2"/>
<protein>
    <submittedName>
        <fullName evidence="2">Uncharacterized protein</fullName>
    </submittedName>
</protein>
<reference evidence="2" key="1">
    <citation type="submission" date="2019-04" db="EMBL/GenBank/DDBJ databases">
        <title>Friends and foes A comparative genomics study of 23 Aspergillus species from section Flavi.</title>
        <authorList>
            <consortium name="DOE Joint Genome Institute"/>
            <person name="Kjaerbolling I."/>
            <person name="Vesth T."/>
            <person name="Frisvad J.C."/>
            <person name="Nybo J.L."/>
            <person name="Theobald S."/>
            <person name="Kildgaard S."/>
            <person name="Isbrandt T."/>
            <person name="Kuo A."/>
            <person name="Sato A."/>
            <person name="Lyhne E.K."/>
            <person name="Kogle M.E."/>
            <person name="Wiebenga A."/>
            <person name="Kun R.S."/>
            <person name="Lubbers R.J."/>
            <person name="Makela M.R."/>
            <person name="Barry K."/>
            <person name="Chovatia M."/>
            <person name="Clum A."/>
            <person name="Daum C."/>
            <person name="Haridas S."/>
            <person name="He G."/>
            <person name="LaButti K."/>
            <person name="Lipzen A."/>
            <person name="Mondo S."/>
            <person name="Riley R."/>
            <person name="Salamov A."/>
            <person name="Simmons B.A."/>
            <person name="Magnuson J.K."/>
            <person name="Henrissat B."/>
            <person name="Mortensen U.H."/>
            <person name="Larsen T.O."/>
            <person name="Devries R.P."/>
            <person name="Grigoriev I.V."/>
            <person name="Machida M."/>
            <person name="Baker S.E."/>
            <person name="Andersen M.R."/>
        </authorList>
    </citation>
    <scope>NUCLEOTIDE SEQUENCE [LARGE SCALE GENOMIC DNA]</scope>
    <source>
        <strain evidence="2">CBS 121.62</strain>
    </source>
</reference>
<organism evidence="2">
    <name type="scientific">Aspergillus flavus</name>
    <dbReference type="NCBI Taxonomy" id="5059"/>
    <lineage>
        <taxon>Eukaryota</taxon>
        <taxon>Fungi</taxon>
        <taxon>Dikarya</taxon>
        <taxon>Ascomycota</taxon>
        <taxon>Pezizomycotina</taxon>
        <taxon>Eurotiomycetes</taxon>
        <taxon>Eurotiomycetidae</taxon>
        <taxon>Eurotiales</taxon>
        <taxon>Aspergillaceae</taxon>
        <taxon>Aspergillus</taxon>
        <taxon>Aspergillus subgen. Circumdati</taxon>
    </lineage>
</organism>
<sequence length="67" mass="7569">MAFNPSLCTIVVRGLIGTKKNTNKNNYYAFGIAVLGLAWVYHCLQGLYRFVSVYLPRKVQCARVISK</sequence>
<gene>
    <name evidence="2" type="ORF">BDV35DRAFT_341201</name>
</gene>
<name>A0A5N6H8E2_ASPFL</name>
<keyword evidence="1" id="KW-0812">Transmembrane</keyword>
<accession>A0A5N6H8E2</accession>
<evidence type="ECO:0000256" key="1">
    <source>
        <dbReference type="SAM" id="Phobius"/>
    </source>
</evidence>